<dbReference type="InterPro" id="IPR000119">
    <property type="entry name" value="Hist_DNA-bd"/>
</dbReference>
<sequence length="91" mass="10425">MTKSDLLIAMSEKLGVNKKEVEKFLLSLNETIKKGLHEDAKIILPGLGIVRLKHRKERKCKVPKSEQVLTVPAQDVPVFQVNKKFKEIFKK</sequence>
<dbReference type="PANTHER" id="PTHR33175:SF3">
    <property type="entry name" value="DNA-BINDING PROTEIN HU-BETA"/>
    <property type="match status" value="1"/>
</dbReference>
<accession>A0A0M1N0P5</accession>
<protein>
    <submittedName>
        <fullName evidence="4">Bacterial nucleoid DNA-binding protein</fullName>
    </submittedName>
</protein>
<dbReference type="Proteomes" id="UP000037386">
    <property type="component" value="Unassembled WGS sequence"/>
</dbReference>
<evidence type="ECO:0000256" key="1">
    <source>
        <dbReference type="ARBA" id="ARBA00023067"/>
    </source>
</evidence>
<dbReference type="STRING" id="479893.CPX_001295"/>
<dbReference type="PANTHER" id="PTHR33175">
    <property type="entry name" value="DNA-BINDING PROTEIN HU"/>
    <property type="match status" value="1"/>
</dbReference>
<dbReference type="EMBL" id="LHCF01000001">
    <property type="protein sequence ID" value="KOR75733.1"/>
    <property type="molecule type" value="Genomic_DNA"/>
</dbReference>
<dbReference type="Pfam" id="PF00216">
    <property type="entry name" value="Bac_DNA_binding"/>
    <property type="match status" value="1"/>
</dbReference>
<evidence type="ECO:0000256" key="2">
    <source>
        <dbReference type="ARBA" id="ARBA00023125"/>
    </source>
</evidence>
<organism evidence="4 5">
    <name type="scientific">Candidatus Phytoplasma pruni</name>
    <dbReference type="NCBI Taxonomy" id="479893"/>
    <lineage>
        <taxon>Bacteria</taxon>
        <taxon>Bacillati</taxon>
        <taxon>Mycoplasmatota</taxon>
        <taxon>Mollicutes</taxon>
        <taxon>Acholeplasmatales</taxon>
        <taxon>Acholeplasmataceae</taxon>
        <taxon>Candidatus Phytoplasma</taxon>
        <taxon>16SrIII (X-disease group)</taxon>
    </lineage>
</organism>
<evidence type="ECO:0000256" key="3">
    <source>
        <dbReference type="RuleBase" id="RU003939"/>
    </source>
</evidence>
<gene>
    <name evidence="4" type="primary">himA</name>
    <name evidence="4" type="ORF">CPX_001295</name>
</gene>
<dbReference type="AlphaFoldDB" id="A0A0M1N0P5"/>
<evidence type="ECO:0000313" key="4">
    <source>
        <dbReference type="EMBL" id="KOR75733.1"/>
    </source>
</evidence>
<keyword evidence="1" id="KW-0226">DNA condensation</keyword>
<name>A0A0M1N0P5_9MOLU</name>
<dbReference type="PATRIC" id="fig|479893.3.peg.73"/>
<dbReference type="RefSeq" id="WP_053521281.1">
    <property type="nucleotide sequence ID" value="NZ_LHCF01000001.1"/>
</dbReference>
<dbReference type="OrthoDB" id="9799835at2"/>
<reference evidence="5" key="1">
    <citation type="submission" date="2015-05" db="EMBL/GenBank/DDBJ databases">
        <title>Draft genome sequence of 'Candidatus Phytoplasma Pruni' strain CX, a plant pathogenic bacterium.</title>
        <authorList>
            <person name="Lee I.-M."/>
            <person name="Bottner-Parker K.D."/>
            <person name="Shao J."/>
            <person name="Gundersen-Rindal D.E."/>
            <person name="Zhao Y."/>
            <person name="Davis R.E."/>
        </authorList>
    </citation>
    <scope>NUCLEOTIDE SEQUENCE [LARGE SCALE GENOMIC DNA]</scope>
    <source>
        <strain evidence="5">CX</strain>
    </source>
</reference>
<evidence type="ECO:0000313" key="5">
    <source>
        <dbReference type="Proteomes" id="UP000037386"/>
    </source>
</evidence>
<dbReference type="SMART" id="SM00411">
    <property type="entry name" value="BHL"/>
    <property type="match status" value="1"/>
</dbReference>
<proteinExistence type="inferred from homology"/>
<dbReference type="GO" id="GO:0003677">
    <property type="term" value="F:DNA binding"/>
    <property type="evidence" value="ECO:0007669"/>
    <property type="project" value="UniProtKB-KW"/>
</dbReference>
<dbReference type="SUPFAM" id="SSF47729">
    <property type="entry name" value="IHF-like DNA-binding proteins"/>
    <property type="match status" value="1"/>
</dbReference>
<comment type="caution">
    <text evidence="4">The sequence shown here is derived from an EMBL/GenBank/DDBJ whole genome shotgun (WGS) entry which is preliminary data.</text>
</comment>
<keyword evidence="2 4" id="KW-0238">DNA-binding</keyword>
<dbReference type="GO" id="GO:0030261">
    <property type="term" value="P:chromosome condensation"/>
    <property type="evidence" value="ECO:0007669"/>
    <property type="project" value="UniProtKB-KW"/>
</dbReference>
<dbReference type="InterPro" id="IPR010992">
    <property type="entry name" value="IHF-like_DNA-bd_dom_sf"/>
</dbReference>
<dbReference type="GO" id="GO:0030527">
    <property type="term" value="F:structural constituent of chromatin"/>
    <property type="evidence" value="ECO:0007669"/>
    <property type="project" value="InterPro"/>
</dbReference>
<dbReference type="Gene3D" id="4.10.520.10">
    <property type="entry name" value="IHF-like DNA-binding proteins"/>
    <property type="match status" value="1"/>
</dbReference>
<comment type="similarity">
    <text evidence="3">Belongs to the bacterial histone-like protein family.</text>
</comment>